<keyword evidence="3" id="KW-1185">Reference proteome</keyword>
<sequence>MNTIVISAGYRGDVKVCNFKTLKMKSRLEIGCSLVKIIYHRSNGLLATVADDLVIRLFDVVALRIVRKFEGHTDCITDTCFIEDGKWLLTSSMDGTFRILDVILAKQIDAISVDVSITALSLSPCMDVLVLVDQNGHVDQNGVCGLIGAMFSGTSSKVYHGSGKGIVSVKLPSVSSAEDSIDNDIKKASANPPQVQCVSHSILDQQIPDLVTLSLSGLGVSGKA</sequence>
<dbReference type="GO" id="GO:0034388">
    <property type="term" value="C:Pwp2p-containing subcomplex of 90S preribosome"/>
    <property type="evidence" value="ECO:0007669"/>
    <property type="project" value="TreeGrafter"/>
</dbReference>
<evidence type="ECO:0000313" key="2">
    <source>
        <dbReference type="EMBL" id="CAA2990827.1"/>
    </source>
</evidence>
<proteinExistence type="predicted"/>
<dbReference type="InterPro" id="IPR015943">
    <property type="entry name" value="WD40/YVTN_repeat-like_dom_sf"/>
</dbReference>
<dbReference type="InterPro" id="IPR001680">
    <property type="entry name" value="WD40_rpt"/>
</dbReference>
<evidence type="ECO:0000256" key="1">
    <source>
        <dbReference type="PROSITE-ProRule" id="PRU00221"/>
    </source>
</evidence>
<dbReference type="AlphaFoldDB" id="A0A8S0SGV4"/>
<protein>
    <submittedName>
        <fullName evidence="2">U3 small nucleolar RNA-associated 21 homolog</fullName>
    </submittedName>
</protein>
<accession>A0A8S0SGV4</accession>
<dbReference type="OrthoDB" id="1928669at2759"/>
<dbReference type="EMBL" id="CACTIH010004417">
    <property type="protein sequence ID" value="CAA2990827.1"/>
    <property type="molecule type" value="Genomic_DNA"/>
</dbReference>
<dbReference type="PROSITE" id="PS50082">
    <property type="entry name" value="WD_REPEATS_2"/>
    <property type="match status" value="1"/>
</dbReference>
<reference evidence="2 3" key="1">
    <citation type="submission" date="2019-12" db="EMBL/GenBank/DDBJ databases">
        <authorList>
            <person name="Alioto T."/>
            <person name="Alioto T."/>
            <person name="Gomez Garrido J."/>
        </authorList>
    </citation>
    <scope>NUCLEOTIDE SEQUENCE [LARGE SCALE GENOMIC DNA]</scope>
</reference>
<dbReference type="Gramene" id="OE9A016479T1">
    <property type="protein sequence ID" value="OE9A016479C1"/>
    <property type="gene ID" value="OE9A016479"/>
</dbReference>
<dbReference type="GO" id="GO:0032040">
    <property type="term" value="C:small-subunit processome"/>
    <property type="evidence" value="ECO:0007669"/>
    <property type="project" value="TreeGrafter"/>
</dbReference>
<dbReference type="Pfam" id="PF25168">
    <property type="entry name" value="Beta-prop_WDR36-Utp21_2nd"/>
    <property type="match status" value="1"/>
</dbReference>
<dbReference type="Proteomes" id="UP000594638">
    <property type="component" value="Unassembled WGS sequence"/>
</dbReference>
<comment type="caution">
    <text evidence="2">The sequence shown here is derived from an EMBL/GenBank/DDBJ whole genome shotgun (WGS) entry which is preliminary data.</text>
</comment>
<dbReference type="PANTHER" id="PTHR22840:SF12">
    <property type="entry name" value="WD REPEAT-CONTAINING PROTEIN 36"/>
    <property type="match status" value="1"/>
</dbReference>
<organism evidence="2 3">
    <name type="scientific">Olea europaea subsp. europaea</name>
    <dbReference type="NCBI Taxonomy" id="158383"/>
    <lineage>
        <taxon>Eukaryota</taxon>
        <taxon>Viridiplantae</taxon>
        <taxon>Streptophyta</taxon>
        <taxon>Embryophyta</taxon>
        <taxon>Tracheophyta</taxon>
        <taxon>Spermatophyta</taxon>
        <taxon>Magnoliopsida</taxon>
        <taxon>eudicotyledons</taxon>
        <taxon>Gunneridae</taxon>
        <taxon>Pentapetalae</taxon>
        <taxon>asterids</taxon>
        <taxon>lamiids</taxon>
        <taxon>Lamiales</taxon>
        <taxon>Oleaceae</taxon>
        <taxon>Oleeae</taxon>
        <taxon>Olea</taxon>
    </lineage>
</organism>
<name>A0A8S0SGV4_OLEEU</name>
<feature type="repeat" description="WD" evidence="1">
    <location>
        <begin position="69"/>
        <end position="102"/>
    </location>
</feature>
<dbReference type="SMART" id="SM00320">
    <property type="entry name" value="WD40"/>
    <property type="match status" value="2"/>
</dbReference>
<dbReference type="InterPro" id="IPR036322">
    <property type="entry name" value="WD40_repeat_dom_sf"/>
</dbReference>
<dbReference type="PANTHER" id="PTHR22840">
    <property type="entry name" value="WD REPEAT-CONTAINING PROTEIN 36"/>
    <property type="match status" value="1"/>
</dbReference>
<dbReference type="GO" id="GO:0006364">
    <property type="term" value="P:rRNA processing"/>
    <property type="evidence" value="ECO:0007669"/>
    <property type="project" value="TreeGrafter"/>
</dbReference>
<gene>
    <name evidence="2" type="ORF">OLEA9_A016479</name>
</gene>
<evidence type="ECO:0000313" key="3">
    <source>
        <dbReference type="Proteomes" id="UP000594638"/>
    </source>
</evidence>
<dbReference type="Gene3D" id="2.130.10.10">
    <property type="entry name" value="YVTN repeat-like/Quinoprotein amine dehydrogenase"/>
    <property type="match status" value="1"/>
</dbReference>
<keyword evidence="1" id="KW-0853">WD repeat</keyword>
<dbReference type="SUPFAM" id="SSF50978">
    <property type="entry name" value="WD40 repeat-like"/>
    <property type="match status" value="1"/>
</dbReference>